<evidence type="ECO:0000256" key="1">
    <source>
        <dbReference type="SAM" id="MobiDB-lite"/>
    </source>
</evidence>
<dbReference type="SUPFAM" id="SSF64496">
    <property type="entry name" value="DNA-binding domain of intron-encoded endonucleases"/>
    <property type="match status" value="1"/>
</dbReference>
<dbReference type="Gene3D" id="1.10.10.10">
    <property type="entry name" value="Winged helix-like DNA-binding domain superfamily/Winged helix DNA-binding domain"/>
    <property type="match status" value="1"/>
</dbReference>
<organism evidence="3 4">
    <name type="scientific">Triparma columacea</name>
    <dbReference type="NCBI Taxonomy" id="722753"/>
    <lineage>
        <taxon>Eukaryota</taxon>
        <taxon>Sar</taxon>
        <taxon>Stramenopiles</taxon>
        <taxon>Ochrophyta</taxon>
        <taxon>Bolidophyceae</taxon>
        <taxon>Parmales</taxon>
        <taxon>Triparmaceae</taxon>
        <taxon>Triparma</taxon>
    </lineage>
</organism>
<dbReference type="AlphaFoldDB" id="A0A9W7GEL4"/>
<name>A0A9W7GEL4_9STRA</name>
<comment type="caution">
    <text evidence="3">The sequence shown here is derived from an EMBL/GenBank/DDBJ whole genome shotgun (WGS) entry which is preliminary data.</text>
</comment>
<reference evidence="4" key="1">
    <citation type="journal article" date="2023" name="Commun. Biol.">
        <title>Genome analysis of Parmales, the sister group of diatoms, reveals the evolutionary specialization of diatoms from phago-mixotrophs to photoautotrophs.</title>
        <authorList>
            <person name="Ban H."/>
            <person name="Sato S."/>
            <person name="Yoshikawa S."/>
            <person name="Yamada K."/>
            <person name="Nakamura Y."/>
            <person name="Ichinomiya M."/>
            <person name="Sato N."/>
            <person name="Blanc-Mathieu R."/>
            <person name="Endo H."/>
            <person name="Kuwata A."/>
            <person name="Ogata H."/>
        </authorList>
    </citation>
    <scope>NUCLEOTIDE SEQUENCE [LARGE SCALE GENOMIC DNA]</scope>
</reference>
<evidence type="ECO:0000313" key="4">
    <source>
        <dbReference type="Proteomes" id="UP001165065"/>
    </source>
</evidence>
<evidence type="ECO:0000313" key="3">
    <source>
        <dbReference type="EMBL" id="GMI42048.1"/>
    </source>
</evidence>
<sequence length="366" mass="41882">MAKTRSSKPSKSNKKALSVKKKKKRTGGLMYILNKPAVSNFGRYRDTYGRIDYPSTNRQGYARFGLYGQKHNMHCVLGVAFNLRRKPGENSVDHKDRVRNHNKIRNLRYATTVVQNSNKGRTVSIKTGRSLKEAYILKDEVWMEVDFAPGYQVSNFGRYRTSQSPHRSYTPQPKAKDDYVRVTVGGVGGVQHGLHRLIGKMYCPKPIGWSWEDSWGWVIHHIDNNTANNKASNLQWVTRKENTLLGNLIASRRTDSKSILATKQSKVVLGRKMGLGNPWVRFLSIHDAARKCKVHTNGIDKCLSGRIQQTGGYKFKFAPDPKLRLRKGEVFRLLTPEIVHKARMIYSGEWDKQVTAKKKKKGKRKR</sequence>
<accession>A0A9W7GEL4</accession>
<dbReference type="InterPro" id="IPR003615">
    <property type="entry name" value="HNH_nuc"/>
</dbReference>
<dbReference type="SUPFAM" id="SSF54060">
    <property type="entry name" value="His-Me finger endonucleases"/>
    <property type="match status" value="2"/>
</dbReference>
<dbReference type="Gene3D" id="3.90.75.20">
    <property type="match status" value="2"/>
</dbReference>
<feature type="domain" description="HNH nuclease" evidence="2">
    <location>
        <begin position="215"/>
        <end position="243"/>
    </location>
</feature>
<protein>
    <recommendedName>
        <fullName evidence="2">HNH nuclease domain-containing protein</fullName>
    </recommendedName>
</protein>
<dbReference type="Pfam" id="PF13392">
    <property type="entry name" value="HNH_3"/>
    <property type="match status" value="1"/>
</dbReference>
<evidence type="ECO:0000259" key="2">
    <source>
        <dbReference type="Pfam" id="PF13392"/>
    </source>
</evidence>
<dbReference type="Proteomes" id="UP001165065">
    <property type="component" value="Unassembled WGS sequence"/>
</dbReference>
<feature type="region of interest" description="Disordered" evidence="1">
    <location>
        <begin position="1"/>
        <end position="23"/>
    </location>
</feature>
<dbReference type="InterPro" id="IPR036388">
    <property type="entry name" value="WH-like_DNA-bd_sf"/>
</dbReference>
<dbReference type="InterPro" id="IPR044925">
    <property type="entry name" value="His-Me_finger_sf"/>
</dbReference>
<gene>
    <name evidence="3" type="ORF">TrCOL_g1744</name>
</gene>
<dbReference type="OrthoDB" id="2417035at2759"/>
<keyword evidence="4" id="KW-1185">Reference proteome</keyword>
<proteinExistence type="predicted"/>
<dbReference type="EMBL" id="BRYA01000165">
    <property type="protein sequence ID" value="GMI42048.1"/>
    <property type="molecule type" value="Genomic_DNA"/>
</dbReference>